<keyword evidence="3" id="KW-1185">Reference proteome</keyword>
<dbReference type="Proteomes" id="UP000046393">
    <property type="component" value="Unplaced"/>
</dbReference>
<evidence type="ECO:0000256" key="2">
    <source>
        <dbReference type="SAM" id="SignalP"/>
    </source>
</evidence>
<feature type="chain" id="PRO_5007419268" evidence="2">
    <location>
        <begin position="20"/>
        <end position="161"/>
    </location>
</feature>
<dbReference type="WBParaSite" id="SMUV_0001050901-mRNA-1">
    <property type="protein sequence ID" value="SMUV_0001050901-mRNA-1"/>
    <property type="gene ID" value="SMUV_0001050901"/>
</dbReference>
<keyword evidence="2" id="KW-0732">Signal</keyword>
<feature type="signal peptide" evidence="2">
    <location>
        <begin position="1"/>
        <end position="19"/>
    </location>
</feature>
<accession>A0A0N5AZT0</accession>
<keyword evidence="1" id="KW-1133">Transmembrane helix</keyword>
<evidence type="ECO:0000313" key="4">
    <source>
        <dbReference type="WBParaSite" id="SMUV_0001050901-mRNA-1"/>
    </source>
</evidence>
<name>A0A0N5AZT0_9BILA</name>
<reference evidence="4" key="1">
    <citation type="submission" date="2016-04" db="UniProtKB">
        <authorList>
            <consortium name="WormBaseParasite"/>
        </authorList>
    </citation>
    <scope>IDENTIFICATION</scope>
</reference>
<feature type="transmembrane region" description="Helical" evidence="1">
    <location>
        <begin position="80"/>
        <end position="101"/>
    </location>
</feature>
<feature type="transmembrane region" description="Helical" evidence="1">
    <location>
        <begin position="113"/>
        <end position="138"/>
    </location>
</feature>
<evidence type="ECO:0000256" key="1">
    <source>
        <dbReference type="SAM" id="Phobius"/>
    </source>
</evidence>
<evidence type="ECO:0000313" key="3">
    <source>
        <dbReference type="Proteomes" id="UP000046393"/>
    </source>
</evidence>
<keyword evidence="1" id="KW-0472">Membrane</keyword>
<keyword evidence="1" id="KW-0812">Transmembrane</keyword>
<sequence length="161" mass="17765">MKLLTIVVLILLDPSYISAYISINYEIVLIFIFSALTLLYCVVSVIMYAIMQRRANESGVTSMTNCALTVKVRERQGKEVILAGGGMISWMVVCGICGTVSQRTIIDTGEKFGWMAACAGINVALFLGILALFCLNVLNDKILSPERSNKYASQYRYGSRI</sequence>
<proteinExistence type="predicted"/>
<organism evidence="3 4">
    <name type="scientific">Syphacia muris</name>
    <dbReference type="NCBI Taxonomy" id="451379"/>
    <lineage>
        <taxon>Eukaryota</taxon>
        <taxon>Metazoa</taxon>
        <taxon>Ecdysozoa</taxon>
        <taxon>Nematoda</taxon>
        <taxon>Chromadorea</taxon>
        <taxon>Rhabditida</taxon>
        <taxon>Spirurina</taxon>
        <taxon>Oxyuridomorpha</taxon>
        <taxon>Oxyuroidea</taxon>
        <taxon>Oxyuridae</taxon>
        <taxon>Syphacia</taxon>
    </lineage>
</organism>
<protein>
    <submittedName>
        <fullName evidence="4">DUF2975 domain-containing protein</fullName>
    </submittedName>
</protein>
<dbReference type="AlphaFoldDB" id="A0A0N5AZT0"/>
<feature type="transmembrane region" description="Helical" evidence="1">
    <location>
        <begin position="29"/>
        <end position="50"/>
    </location>
</feature>